<reference evidence="1" key="1">
    <citation type="submission" date="2022-06" db="EMBL/GenBank/DDBJ databases">
        <title>Complete genome sequences of two strains of the flax pathogen Septoria linicola.</title>
        <authorList>
            <person name="Lapalu N."/>
            <person name="Simon A."/>
            <person name="Demenou B."/>
            <person name="Paumier D."/>
            <person name="Guillot M.-P."/>
            <person name="Gout L."/>
            <person name="Valade R."/>
        </authorList>
    </citation>
    <scope>NUCLEOTIDE SEQUENCE</scope>
    <source>
        <strain evidence="1">SE15195</strain>
    </source>
</reference>
<protein>
    <submittedName>
        <fullName evidence="1">Uncharacterized protein</fullName>
    </submittedName>
</protein>
<dbReference type="EMBL" id="CP099421">
    <property type="protein sequence ID" value="USW52383.1"/>
    <property type="molecule type" value="Genomic_DNA"/>
</dbReference>
<sequence>MLPLDYLQLIVAILAMFGYIDNNADLDHYFGAFLGPGATSQDRSLDSELPDAVKSLGTDPASAEEESYANMLQKTCLHVGKSVRELARVCADPDFLIAFYTASGKVSPAQLTLLNKMAPAAVSQVVSVATSGARRIDTAFQAATQASPDIYRLGGFILDTGFPLIQNCLAAGDGASTWTEQYEMLWSCILANLKVGSLGGLMVKTAKGMKNAGLQ</sequence>
<name>A0A9Q9EKH1_9PEZI</name>
<evidence type="ECO:0000313" key="1">
    <source>
        <dbReference type="EMBL" id="USW52383.1"/>
    </source>
</evidence>
<evidence type="ECO:0000313" key="2">
    <source>
        <dbReference type="Proteomes" id="UP001056384"/>
    </source>
</evidence>
<gene>
    <name evidence="1" type="ORF">Slin15195_G057020</name>
</gene>
<accession>A0A9Q9EKH1</accession>
<dbReference type="Proteomes" id="UP001056384">
    <property type="component" value="Chromosome 4"/>
</dbReference>
<organism evidence="1 2">
    <name type="scientific">Septoria linicola</name>
    <dbReference type="NCBI Taxonomy" id="215465"/>
    <lineage>
        <taxon>Eukaryota</taxon>
        <taxon>Fungi</taxon>
        <taxon>Dikarya</taxon>
        <taxon>Ascomycota</taxon>
        <taxon>Pezizomycotina</taxon>
        <taxon>Dothideomycetes</taxon>
        <taxon>Dothideomycetidae</taxon>
        <taxon>Mycosphaerellales</taxon>
        <taxon>Mycosphaerellaceae</taxon>
        <taxon>Septoria</taxon>
    </lineage>
</organism>
<dbReference type="AlphaFoldDB" id="A0A9Q9EKH1"/>
<proteinExistence type="predicted"/>
<keyword evidence="2" id="KW-1185">Reference proteome</keyword>